<sequence>MKECPLLVSFVATQTLVGIASNLTKKKTKKNKKKMKTLFPLTISLISPDLSSPSNAVDLTSLIRSVSLRDRLSSRNPKRRR</sequence>
<keyword evidence="1" id="KW-1133">Transmembrane helix</keyword>
<keyword evidence="1" id="KW-0472">Membrane</keyword>
<keyword evidence="3" id="KW-1185">Reference proteome</keyword>
<keyword evidence="1" id="KW-0812">Transmembrane</keyword>
<dbReference type="AlphaFoldDB" id="A0AAP0KPT3"/>
<proteinExistence type="predicted"/>
<dbReference type="Proteomes" id="UP001419268">
    <property type="component" value="Unassembled WGS sequence"/>
</dbReference>
<evidence type="ECO:0000313" key="2">
    <source>
        <dbReference type="EMBL" id="KAK9156478.1"/>
    </source>
</evidence>
<protein>
    <submittedName>
        <fullName evidence="2">Uncharacterized protein</fullName>
    </submittedName>
</protein>
<feature type="transmembrane region" description="Helical" evidence="1">
    <location>
        <begin position="6"/>
        <end position="24"/>
    </location>
</feature>
<reference evidence="2 3" key="1">
    <citation type="submission" date="2024-01" db="EMBL/GenBank/DDBJ databases">
        <title>Genome assemblies of Stephania.</title>
        <authorList>
            <person name="Yang L."/>
        </authorList>
    </citation>
    <scope>NUCLEOTIDE SEQUENCE [LARGE SCALE GENOMIC DNA]</scope>
    <source>
        <strain evidence="2">JXDWG</strain>
        <tissue evidence="2">Leaf</tissue>
    </source>
</reference>
<gene>
    <name evidence="2" type="ORF">Scep_003052</name>
</gene>
<dbReference type="EMBL" id="JBBNAG010000002">
    <property type="protein sequence ID" value="KAK9156478.1"/>
    <property type="molecule type" value="Genomic_DNA"/>
</dbReference>
<evidence type="ECO:0000256" key="1">
    <source>
        <dbReference type="SAM" id="Phobius"/>
    </source>
</evidence>
<accession>A0AAP0KPT3</accession>
<comment type="caution">
    <text evidence="2">The sequence shown here is derived from an EMBL/GenBank/DDBJ whole genome shotgun (WGS) entry which is preliminary data.</text>
</comment>
<evidence type="ECO:0000313" key="3">
    <source>
        <dbReference type="Proteomes" id="UP001419268"/>
    </source>
</evidence>
<organism evidence="2 3">
    <name type="scientific">Stephania cephalantha</name>
    <dbReference type="NCBI Taxonomy" id="152367"/>
    <lineage>
        <taxon>Eukaryota</taxon>
        <taxon>Viridiplantae</taxon>
        <taxon>Streptophyta</taxon>
        <taxon>Embryophyta</taxon>
        <taxon>Tracheophyta</taxon>
        <taxon>Spermatophyta</taxon>
        <taxon>Magnoliopsida</taxon>
        <taxon>Ranunculales</taxon>
        <taxon>Menispermaceae</taxon>
        <taxon>Menispermoideae</taxon>
        <taxon>Cissampelideae</taxon>
        <taxon>Stephania</taxon>
    </lineage>
</organism>
<name>A0AAP0KPT3_9MAGN</name>